<feature type="domain" description="Zn(2)-C6 fungal-type" evidence="3">
    <location>
        <begin position="50"/>
        <end position="82"/>
    </location>
</feature>
<sequence>MLKTSCLPCHTDHRKCIPDPNRAQPCDRCLRNGRVCQYEGGPPFPPRRKTCSLCKKEGRKCVAGIDDQPCNRCIRTSSQCIYLTVTSPARLEPIVPDNPLPQLNELFQNVQSDGGEAMDAGHIELLCAGDLSSSSNQTSLETNPFLDLYTHTMESTHLYSFESFEMEDIDLLPTQEDWRLVYNFYTRDTVLPCERGLDATALVNEYFHKPAYLRLILVCWAFFCYNHGRLNGAGKYFNRARKALLRANLTPCFDLLITYGLIDTFASVKGDVIIGQQFLRLTLELISQLRMDVDPDDSPWLSHLTARQKEERRHAFWHWTMRYNMQLSCNPHQPMFPISFDRVKCPSQIYDPYPIFIDMTPFYHRFRLWNTLGSIKQAWINPPRTVNDLFLTHETLTFQVLNVHALIPPELLLTAKVPTNISQEDRNLFITQITTNRKSLCYQSLLLQSSISTLYRPAMFAAALPSCRPIYLDTQNQSNIVYAINACMESAWRMLLIFEFAYDVKTEQRCSADDMVYFHTEGSYFAAFETVVCFWFCACRMDPIWITLTKFGNPNSKLIRRRLMRLLGPYKDVTMGDCVIEPLVETMKLMLDEMEEVEGQKERRSVNELFSREGTREVGIAGDTYFGALQSYANATVTETFCYLGLLGFNVGNNGLPLSDNLVMELILCDLPGHRKCVPDPNRVQPCDRCLRNGRACQYEGGPPFPPHRKTCFLCKTEERKCVAGIADQPCNRCIRTGAKCIYLTATSTADLAPIIQDNPLPQVDEPIQLVQTSESEEIETWDASNSVLDSSGDVTTLDTNPILDLYTHVLDSSQLYSFESYEMEDPDLMPTHEDWRLVYTFYTRLSGVPCERGMDATTLMEEYFRKPAYLRLILVCWSFYNYNDGMINDAGKYFNRARKALLRADLTPCFDLLLTYGLLDTFASGMFAILNC</sequence>
<dbReference type="CDD" id="cd12148">
    <property type="entry name" value="fungal_TF_MHR"/>
    <property type="match status" value="1"/>
</dbReference>
<dbReference type="GO" id="GO:0005634">
    <property type="term" value="C:nucleus"/>
    <property type="evidence" value="ECO:0007669"/>
    <property type="project" value="UniProtKB-SubCell"/>
</dbReference>
<dbReference type="SMART" id="SM00066">
    <property type="entry name" value="GAL4"/>
    <property type="match status" value="3"/>
</dbReference>
<keyword evidence="5" id="KW-1185">Reference proteome</keyword>
<organism evidence="4 5">
    <name type="scientific">Rhizoclosmatium globosum</name>
    <dbReference type="NCBI Taxonomy" id="329046"/>
    <lineage>
        <taxon>Eukaryota</taxon>
        <taxon>Fungi</taxon>
        <taxon>Fungi incertae sedis</taxon>
        <taxon>Chytridiomycota</taxon>
        <taxon>Chytridiomycota incertae sedis</taxon>
        <taxon>Chytridiomycetes</taxon>
        <taxon>Chytridiales</taxon>
        <taxon>Chytriomycetaceae</taxon>
        <taxon>Rhizoclosmatium</taxon>
    </lineage>
</organism>
<feature type="domain" description="Zn(2)-C6 fungal-type" evidence="3">
    <location>
        <begin position="711"/>
        <end position="743"/>
    </location>
</feature>
<evidence type="ECO:0000313" key="4">
    <source>
        <dbReference type="EMBL" id="ORY42029.1"/>
    </source>
</evidence>
<dbReference type="CDD" id="cd00067">
    <property type="entry name" value="GAL4"/>
    <property type="match status" value="1"/>
</dbReference>
<gene>
    <name evidence="4" type="ORF">BCR33DRAFT_852021</name>
</gene>
<protein>
    <recommendedName>
        <fullName evidence="3">Zn(2)-C6 fungal-type domain-containing protein</fullName>
    </recommendedName>
</protein>
<dbReference type="PANTHER" id="PTHR31001">
    <property type="entry name" value="UNCHARACTERIZED TRANSCRIPTIONAL REGULATORY PROTEIN"/>
    <property type="match status" value="1"/>
</dbReference>
<dbReference type="EMBL" id="MCGO01000030">
    <property type="protein sequence ID" value="ORY42029.1"/>
    <property type="molecule type" value="Genomic_DNA"/>
</dbReference>
<comment type="caution">
    <text evidence="4">The sequence shown here is derived from an EMBL/GenBank/DDBJ whole genome shotgun (WGS) entry which is preliminary data.</text>
</comment>
<evidence type="ECO:0000256" key="2">
    <source>
        <dbReference type="ARBA" id="ARBA00023242"/>
    </source>
</evidence>
<keyword evidence="2" id="KW-0539">Nucleus</keyword>
<evidence type="ECO:0000259" key="3">
    <source>
        <dbReference type="PROSITE" id="PS50048"/>
    </source>
</evidence>
<name>A0A1Y2C4T1_9FUNG</name>
<dbReference type="AlphaFoldDB" id="A0A1Y2C4T1"/>
<dbReference type="PROSITE" id="PS50048">
    <property type="entry name" value="ZN2_CY6_FUNGAL_2"/>
    <property type="match status" value="2"/>
</dbReference>
<comment type="subcellular location">
    <subcellularLocation>
        <location evidence="1">Nucleus</location>
    </subcellularLocation>
</comment>
<reference evidence="4 5" key="1">
    <citation type="submission" date="2016-07" db="EMBL/GenBank/DDBJ databases">
        <title>Pervasive Adenine N6-methylation of Active Genes in Fungi.</title>
        <authorList>
            <consortium name="DOE Joint Genome Institute"/>
            <person name="Mondo S.J."/>
            <person name="Dannebaum R.O."/>
            <person name="Kuo R.C."/>
            <person name="Labutti K."/>
            <person name="Haridas S."/>
            <person name="Kuo A."/>
            <person name="Salamov A."/>
            <person name="Ahrendt S.R."/>
            <person name="Lipzen A."/>
            <person name="Sullivan W."/>
            <person name="Andreopoulos W.B."/>
            <person name="Clum A."/>
            <person name="Lindquist E."/>
            <person name="Daum C."/>
            <person name="Ramamoorthy G.K."/>
            <person name="Gryganskyi A."/>
            <person name="Culley D."/>
            <person name="Magnuson J.K."/>
            <person name="James T.Y."/>
            <person name="O'Malley M.A."/>
            <person name="Stajich J.E."/>
            <person name="Spatafora J.W."/>
            <person name="Visel A."/>
            <person name="Grigoriev I.V."/>
        </authorList>
    </citation>
    <scope>NUCLEOTIDE SEQUENCE [LARGE SCALE GENOMIC DNA]</scope>
    <source>
        <strain evidence="4 5">JEL800</strain>
    </source>
</reference>
<dbReference type="OrthoDB" id="4356994at2759"/>
<dbReference type="SUPFAM" id="SSF57701">
    <property type="entry name" value="Zn2/Cys6 DNA-binding domain"/>
    <property type="match status" value="1"/>
</dbReference>
<proteinExistence type="predicted"/>
<evidence type="ECO:0000256" key="1">
    <source>
        <dbReference type="ARBA" id="ARBA00004123"/>
    </source>
</evidence>
<evidence type="ECO:0000313" key="5">
    <source>
        <dbReference type="Proteomes" id="UP000193642"/>
    </source>
</evidence>
<dbReference type="InterPro" id="IPR036864">
    <property type="entry name" value="Zn2-C6_fun-type_DNA-bd_sf"/>
</dbReference>
<dbReference type="Proteomes" id="UP000193642">
    <property type="component" value="Unassembled WGS sequence"/>
</dbReference>
<dbReference type="GO" id="GO:0008270">
    <property type="term" value="F:zinc ion binding"/>
    <property type="evidence" value="ECO:0007669"/>
    <property type="project" value="InterPro"/>
</dbReference>
<dbReference type="InterPro" id="IPR001138">
    <property type="entry name" value="Zn2Cys6_DnaBD"/>
</dbReference>
<dbReference type="GO" id="GO:0000981">
    <property type="term" value="F:DNA-binding transcription factor activity, RNA polymerase II-specific"/>
    <property type="evidence" value="ECO:0007669"/>
    <property type="project" value="InterPro"/>
</dbReference>
<accession>A0A1Y2C4T1</accession>
<dbReference type="PANTHER" id="PTHR31001:SF90">
    <property type="entry name" value="CENTROMERE DNA-BINDING PROTEIN COMPLEX CBF3 SUBUNIT B"/>
    <property type="match status" value="1"/>
</dbReference>
<dbReference type="InterPro" id="IPR050613">
    <property type="entry name" value="Sec_Metabolite_Reg"/>
</dbReference>